<evidence type="ECO:0000313" key="6">
    <source>
        <dbReference type="Proteomes" id="UP000002574"/>
    </source>
</evidence>
<name>D3DG46_HYDTT</name>
<dbReference type="KEGG" id="hte:Hydth_0330"/>
<comment type="similarity">
    <text evidence="1 2">Belongs to the small heat shock protein (HSP20) family.</text>
</comment>
<keyword evidence="6" id="KW-1185">Reference proteome</keyword>
<gene>
    <name evidence="5" type="ordered locus">HTH_0332</name>
</gene>
<dbReference type="RefSeq" id="WP_012962981.1">
    <property type="nucleotide sequence ID" value="NC_013799.1"/>
</dbReference>
<dbReference type="PANTHER" id="PTHR11527">
    <property type="entry name" value="HEAT-SHOCK PROTEIN 20 FAMILY MEMBER"/>
    <property type="match status" value="1"/>
</dbReference>
<keyword evidence="5" id="KW-0346">Stress response</keyword>
<dbReference type="PROSITE" id="PS51203">
    <property type="entry name" value="CS"/>
    <property type="match status" value="1"/>
</dbReference>
<sequence>MRRSIALWNPFAELERIRREFDRLIEEMWPREEVERAFAPAVEMYETDNEIVVKAELPGVKKENIEVSIKDNTLHIRGEKKEEREEKTETIHRLERVYGKFERVLTLPVDVKAEEVKAEYKDGILEIRLPKSEVSKEKKIEIK</sequence>
<dbReference type="EMBL" id="AP011112">
    <property type="protein sequence ID" value="BAI68798.1"/>
    <property type="molecule type" value="Genomic_DNA"/>
</dbReference>
<dbReference type="eggNOG" id="COG0071">
    <property type="taxonomic scope" value="Bacteria"/>
</dbReference>
<organism evidence="5 6">
    <name type="scientific">Hydrogenobacter thermophilus (strain DSM 6534 / IAM 12695 / TK-6)</name>
    <dbReference type="NCBI Taxonomy" id="608538"/>
    <lineage>
        <taxon>Bacteria</taxon>
        <taxon>Pseudomonadati</taxon>
        <taxon>Aquificota</taxon>
        <taxon>Aquificia</taxon>
        <taxon>Aquificales</taxon>
        <taxon>Aquificaceae</taxon>
        <taxon>Hydrogenobacter</taxon>
    </lineage>
</organism>
<dbReference type="InterPro" id="IPR008978">
    <property type="entry name" value="HSP20-like_chaperone"/>
</dbReference>
<dbReference type="Pfam" id="PF00011">
    <property type="entry name" value="HSP20"/>
    <property type="match status" value="1"/>
</dbReference>
<reference evidence="5 6" key="1">
    <citation type="journal article" date="2010" name="J. Bacteriol.">
        <title>Complete genome sequence of the thermophilic, obligately chemolithoautotrophic hydrogen-oxidizing bacterium Hydrogenobacter thermophilus TK-6.</title>
        <authorList>
            <person name="Arai H."/>
            <person name="Kanbe H."/>
            <person name="Ishii M."/>
            <person name="Igarashi Y."/>
        </authorList>
    </citation>
    <scope>NUCLEOTIDE SEQUENCE [LARGE SCALE GENOMIC DNA]</scope>
    <source>
        <strain evidence="6">DSM 6534 / IAM 12695 / TK-6 [Tokyo]</strain>
    </source>
</reference>
<dbReference type="Gene3D" id="2.60.40.790">
    <property type="match status" value="1"/>
</dbReference>
<dbReference type="InterPro" id="IPR031107">
    <property type="entry name" value="Small_HSP"/>
</dbReference>
<evidence type="ECO:0000256" key="2">
    <source>
        <dbReference type="RuleBase" id="RU003616"/>
    </source>
</evidence>
<dbReference type="InterPro" id="IPR002068">
    <property type="entry name" value="A-crystallin/Hsp20_dom"/>
</dbReference>
<evidence type="ECO:0000256" key="1">
    <source>
        <dbReference type="PROSITE-ProRule" id="PRU00285"/>
    </source>
</evidence>
<dbReference type="CDD" id="cd06464">
    <property type="entry name" value="ACD_sHsps-like"/>
    <property type="match status" value="1"/>
</dbReference>
<evidence type="ECO:0000259" key="3">
    <source>
        <dbReference type="PROSITE" id="PS01031"/>
    </source>
</evidence>
<dbReference type="SUPFAM" id="SSF49764">
    <property type="entry name" value="HSP20-like chaperones"/>
    <property type="match status" value="1"/>
</dbReference>
<accession>D3DG46</accession>
<dbReference type="AlphaFoldDB" id="D3DG46"/>
<dbReference type="PROSITE" id="PS01031">
    <property type="entry name" value="SHSP"/>
    <property type="match status" value="1"/>
</dbReference>
<feature type="domain" description="CS" evidence="4">
    <location>
        <begin position="37"/>
        <end position="143"/>
    </location>
</feature>
<dbReference type="FunFam" id="2.60.40.790:FF:000072">
    <property type="entry name" value="Small heat shock protein HSP16.5"/>
    <property type="match status" value="1"/>
</dbReference>
<feature type="domain" description="SHSP" evidence="3">
    <location>
        <begin position="33"/>
        <end position="143"/>
    </location>
</feature>
<dbReference type="InterPro" id="IPR007052">
    <property type="entry name" value="CS_dom"/>
</dbReference>
<evidence type="ECO:0000259" key="4">
    <source>
        <dbReference type="PROSITE" id="PS51203"/>
    </source>
</evidence>
<dbReference type="OrthoDB" id="9811615at2"/>
<proteinExistence type="inferred from homology"/>
<dbReference type="Proteomes" id="UP000002574">
    <property type="component" value="Chromosome"/>
</dbReference>
<evidence type="ECO:0000313" key="5">
    <source>
        <dbReference type="EMBL" id="BAI68798.1"/>
    </source>
</evidence>
<dbReference type="KEGG" id="hth:HTH_0332"/>
<dbReference type="STRING" id="608538.HTH_0332"/>
<protein>
    <submittedName>
        <fullName evidence="5">Small heat shock protein Hsp20</fullName>
    </submittedName>
</protein>